<dbReference type="eggNOG" id="KOG1987">
    <property type="taxonomic scope" value="Eukaryota"/>
</dbReference>
<dbReference type="InterPro" id="IPR000210">
    <property type="entry name" value="BTB/POZ_dom"/>
</dbReference>
<dbReference type="EMBL" id="GL732527">
    <property type="protein sequence ID" value="EFX87832.1"/>
    <property type="molecule type" value="Genomic_DNA"/>
</dbReference>
<keyword evidence="1" id="KW-1133">Transmembrane helix</keyword>
<keyword evidence="1" id="KW-0812">Transmembrane</keyword>
<dbReference type="GO" id="GO:0030162">
    <property type="term" value="P:regulation of proteolysis"/>
    <property type="evidence" value="ECO:0000318"/>
    <property type="project" value="GO_Central"/>
</dbReference>
<dbReference type="SMART" id="SM00225">
    <property type="entry name" value="BTB"/>
    <property type="match status" value="2"/>
</dbReference>
<sequence>MAVEILGTQLMLNYEWMLEHVEKTTTVLSKVILFHGEKVFRLCLKNTTTSKNPILIFLVANLNKLGLRVREVTYSKQDVESTQRMKEGEIKRTKDTGESLQLFTIDLTEMPAGKCTFYFSICIDGSVPAHSYHLSDRLAKEQLWSASSDSQHHVDVEFAVKDQRFSAHQAILAARSPVFAAEFTKEKPGRKDDEGPLQIIRIDDVEPESVEQFLHFLYTGEPVLSSLANEELLKLAERYELKTLIDLCRTALTNIDVQQMMSCMSSLNPEATTMHEETHFFDPVHIRPDKETEIFHDDATSVFQCRWETALDSTALTPNVIIDYQNEKLFAPHLTGKILFSKRIENPWIHLICVNHRNFGLKATGAFCSTDYGRTWMKMKPMRADNVQLFLFVAQATETFYTCNVHFRIEMTSTIENYHYDMMDTSWTTQLWQAALDQQLTDVEIFIGSIKLEAHRVVLSARSPVLSVLLDSIDHVKSSVAIEESMDVDVVKHFLKFLYTGCLEMSATNKQLLELAEMYEVNALVKICQLANCISPDVTCKLDALPSRVDVSDKPAVTFEMDIEVVKNFLAFLSVGSLDSSVHIRQLTALAEISAVTDFGEQSPSGSSFGMEFEFLMGMSVGVTADLIALIVLVIFYVLKRSKIVKFLIRKNGNPDIDNSAYHYTDVSTGRRENESAIDSVTYDDVIPNLLIVNDTYTDLDFGTKDNLNLENVVSEINSMPFERDVNSSVCVDPVVYEEVH</sequence>
<keyword evidence="4" id="KW-1185">Reference proteome</keyword>
<evidence type="ECO:0000313" key="4">
    <source>
        <dbReference type="Proteomes" id="UP000000305"/>
    </source>
</evidence>
<dbReference type="AlphaFoldDB" id="E9FY60"/>
<accession>E9FY60</accession>
<evidence type="ECO:0000256" key="1">
    <source>
        <dbReference type="SAM" id="Phobius"/>
    </source>
</evidence>
<dbReference type="GO" id="GO:0005737">
    <property type="term" value="C:cytoplasm"/>
    <property type="evidence" value="ECO:0000318"/>
    <property type="project" value="GO_Central"/>
</dbReference>
<feature type="domain" description="BTB" evidence="2">
    <location>
        <begin position="441"/>
        <end position="507"/>
    </location>
</feature>
<evidence type="ECO:0000313" key="3">
    <source>
        <dbReference type="EMBL" id="EFX87832.1"/>
    </source>
</evidence>
<dbReference type="HOGENOM" id="CLU_022210_0_0_1"/>
<organism evidence="3 4">
    <name type="scientific">Daphnia pulex</name>
    <name type="common">Water flea</name>
    <dbReference type="NCBI Taxonomy" id="6669"/>
    <lineage>
        <taxon>Eukaryota</taxon>
        <taxon>Metazoa</taxon>
        <taxon>Ecdysozoa</taxon>
        <taxon>Arthropoda</taxon>
        <taxon>Crustacea</taxon>
        <taxon>Branchiopoda</taxon>
        <taxon>Diplostraca</taxon>
        <taxon>Cladocera</taxon>
        <taxon>Anomopoda</taxon>
        <taxon>Daphniidae</taxon>
        <taxon>Daphnia</taxon>
    </lineage>
</organism>
<dbReference type="Proteomes" id="UP000000305">
    <property type="component" value="Unassembled WGS sequence"/>
</dbReference>
<dbReference type="KEGG" id="dpx:DAPPUDRAFT_96545"/>
<dbReference type="Pfam" id="PF00651">
    <property type="entry name" value="BTB"/>
    <property type="match status" value="2"/>
</dbReference>
<gene>
    <name evidence="3" type="ORF">DAPPUDRAFT_96545</name>
</gene>
<dbReference type="OrthoDB" id="2359033at2759"/>
<evidence type="ECO:0000259" key="2">
    <source>
        <dbReference type="PROSITE" id="PS50097"/>
    </source>
</evidence>
<keyword evidence="1" id="KW-0472">Membrane</keyword>
<protein>
    <recommendedName>
        <fullName evidence="2">BTB domain-containing protein</fullName>
    </recommendedName>
</protein>
<dbReference type="InterPro" id="IPR011333">
    <property type="entry name" value="SKP1/BTB/POZ_sf"/>
</dbReference>
<dbReference type="PROSITE" id="PS50097">
    <property type="entry name" value="BTB"/>
    <property type="match status" value="2"/>
</dbReference>
<reference evidence="3 4" key="1">
    <citation type="journal article" date="2011" name="Science">
        <title>The ecoresponsive genome of Daphnia pulex.</title>
        <authorList>
            <person name="Colbourne J.K."/>
            <person name="Pfrender M.E."/>
            <person name="Gilbert D."/>
            <person name="Thomas W.K."/>
            <person name="Tucker A."/>
            <person name="Oakley T.H."/>
            <person name="Tokishita S."/>
            <person name="Aerts A."/>
            <person name="Arnold G.J."/>
            <person name="Basu M.K."/>
            <person name="Bauer D.J."/>
            <person name="Caceres C.E."/>
            <person name="Carmel L."/>
            <person name="Casola C."/>
            <person name="Choi J.H."/>
            <person name="Detter J.C."/>
            <person name="Dong Q."/>
            <person name="Dusheyko S."/>
            <person name="Eads B.D."/>
            <person name="Frohlich T."/>
            <person name="Geiler-Samerotte K.A."/>
            <person name="Gerlach D."/>
            <person name="Hatcher P."/>
            <person name="Jogdeo S."/>
            <person name="Krijgsveld J."/>
            <person name="Kriventseva E.V."/>
            <person name="Kultz D."/>
            <person name="Laforsch C."/>
            <person name="Lindquist E."/>
            <person name="Lopez J."/>
            <person name="Manak J.R."/>
            <person name="Muller J."/>
            <person name="Pangilinan J."/>
            <person name="Patwardhan R.P."/>
            <person name="Pitluck S."/>
            <person name="Pritham E.J."/>
            <person name="Rechtsteiner A."/>
            <person name="Rho M."/>
            <person name="Rogozin I.B."/>
            <person name="Sakarya O."/>
            <person name="Salamov A."/>
            <person name="Schaack S."/>
            <person name="Shapiro H."/>
            <person name="Shiga Y."/>
            <person name="Skalitzky C."/>
            <person name="Smith Z."/>
            <person name="Souvorov A."/>
            <person name="Sung W."/>
            <person name="Tang Z."/>
            <person name="Tsuchiya D."/>
            <person name="Tu H."/>
            <person name="Vos H."/>
            <person name="Wang M."/>
            <person name="Wolf Y.I."/>
            <person name="Yamagata H."/>
            <person name="Yamada T."/>
            <person name="Ye Y."/>
            <person name="Shaw J.R."/>
            <person name="Andrews J."/>
            <person name="Crease T.J."/>
            <person name="Tang H."/>
            <person name="Lucas S.M."/>
            <person name="Robertson H.M."/>
            <person name="Bork P."/>
            <person name="Koonin E.V."/>
            <person name="Zdobnov E.M."/>
            <person name="Grigoriev I.V."/>
            <person name="Lynch M."/>
            <person name="Boore J.L."/>
        </authorList>
    </citation>
    <scope>NUCLEOTIDE SEQUENCE [LARGE SCALE GENOMIC DNA]</scope>
</reference>
<proteinExistence type="predicted"/>
<dbReference type="CDD" id="cd18186">
    <property type="entry name" value="BTB_POZ_ZBTB_KLHL-like"/>
    <property type="match status" value="1"/>
</dbReference>
<dbReference type="Gene3D" id="3.30.710.10">
    <property type="entry name" value="Potassium Channel Kv1.1, Chain A"/>
    <property type="match status" value="2"/>
</dbReference>
<dbReference type="SUPFAM" id="SSF54695">
    <property type="entry name" value="POZ domain"/>
    <property type="match status" value="2"/>
</dbReference>
<dbReference type="InParanoid" id="E9FY60"/>
<feature type="domain" description="BTB" evidence="2">
    <location>
        <begin position="154"/>
        <end position="226"/>
    </location>
</feature>
<dbReference type="PANTHER" id="PTHR24413">
    <property type="entry name" value="SPECKLE-TYPE POZ PROTEIN"/>
    <property type="match status" value="1"/>
</dbReference>
<dbReference type="PhylomeDB" id="E9FY60"/>
<name>E9FY60_DAPPU</name>
<dbReference type="GO" id="GO:0005634">
    <property type="term" value="C:nucleus"/>
    <property type="evidence" value="ECO:0000318"/>
    <property type="project" value="GO_Central"/>
</dbReference>
<dbReference type="GO" id="GO:0043161">
    <property type="term" value="P:proteasome-mediated ubiquitin-dependent protein catabolic process"/>
    <property type="evidence" value="ECO:0000318"/>
    <property type="project" value="GO_Central"/>
</dbReference>
<dbReference type="GO" id="GO:0031625">
    <property type="term" value="F:ubiquitin protein ligase binding"/>
    <property type="evidence" value="ECO:0000318"/>
    <property type="project" value="GO_Central"/>
</dbReference>
<feature type="transmembrane region" description="Helical" evidence="1">
    <location>
        <begin position="615"/>
        <end position="639"/>
    </location>
</feature>